<keyword evidence="2" id="KW-0547">Nucleotide-binding</keyword>
<evidence type="ECO:0000313" key="2">
    <source>
        <dbReference type="EMBL" id="PSC77061.1"/>
    </source>
</evidence>
<keyword evidence="3" id="KW-1185">Reference proteome</keyword>
<dbReference type="Proteomes" id="UP000239649">
    <property type="component" value="Unassembled WGS sequence"/>
</dbReference>
<protein>
    <submittedName>
        <fullName evidence="2">ABC transporter ATP-binding</fullName>
    </submittedName>
</protein>
<proteinExistence type="predicted"/>
<feature type="chain" id="PRO_5015138943" evidence="1">
    <location>
        <begin position="27"/>
        <end position="255"/>
    </location>
</feature>
<organism evidence="2 3">
    <name type="scientific">Micractinium conductrix</name>
    <dbReference type="NCBI Taxonomy" id="554055"/>
    <lineage>
        <taxon>Eukaryota</taxon>
        <taxon>Viridiplantae</taxon>
        <taxon>Chlorophyta</taxon>
        <taxon>core chlorophytes</taxon>
        <taxon>Trebouxiophyceae</taxon>
        <taxon>Chlorellales</taxon>
        <taxon>Chlorellaceae</taxon>
        <taxon>Chlorella clade</taxon>
        <taxon>Micractinium</taxon>
    </lineage>
</organism>
<dbReference type="GO" id="GO:0005524">
    <property type="term" value="F:ATP binding"/>
    <property type="evidence" value="ECO:0007669"/>
    <property type="project" value="UniProtKB-KW"/>
</dbReference>
<feature type="signal peptide" evidence="1">
    <location>
        <begin position="1"/>
        <end position="26"/>
    </location>
</feature>
<reference evidence="2 3" key="1">
    <citation type="journal article" date="2018" name="Plant J.">
        <title>Genome sequences of Chlorella sorokiniana UTEX 1602 and Micractinium conductrix SAG 241.80: implications to maltose excretion by a green alga.</title>
        <authorList>
            <person name="Arriola M.B."/>
            <person name="Velmurugan N."/>
            <person name="Zhang Y."/>
            <person name="Plunkett M.H."/>
            <person name="Hondzo H."/>
            <person name="Barney B.M."/>
        </authorList>
    </citation>
    <scope>NUCLEOTIDE SEQUENCE [LARGE SCALE GENOMIC DNA]</scope>
    <source>
        <strain evidence="2 3">SAG 241.80</strain>
    </source>
</reference>
<evidence type="ECO:0000256" key="1">
    <source>
        <dbReference type="SAM" id="SignalP"/>
    </source>
</evidence>
<gene>
    <name evidence="2" type="primary">g623</name>
    <name evidence="2" type="ORF">C2E20_0623</name>
</gene>
<dbReference type="AlphaFoldDB" id="A0A2P6VSJ0"/>
<dbReference type="EMBL" id="LHPF02000001">
    <property type="protein sequence ID" value="PSC77061.1"/>
    <property type="molecule type" value="Genomic_DNA"/>
</dbReference>
<keyword evidence="1" id="KW-0732">Signal</keyword>
<keyword evidence="2" id="KW-0067">ATP-binding</keyword>
<accession>A0A2P6VSJ0</accession>
<dbReference type="OrthoDB" id="542036at2759"/>
<evidence type="ECO:0000313" key="3">
    <source>
        <dbReference type="Proteomes" id="UP000239649"/>
    </source>
</evidence>
<comment type="caution">
    <text evidence="2">The sequence shown here is derived from an EMBL/GenBank/DDBJ whole genome shotgun (WGS) entry which is preliminary data.</text>
</comment>
<name>A0A2P6VSJ0_9CHLO</name>
<sequence>MVLTRRALALALVVAVLLAAAAPAAGHGKHHHHPRPRSCERTRTCVPTYKDYNNLAEAAPAAFSQWPKCRGPFVLCSVAYCRIIPKSGTKAVPRQAECGCLTPLRNRGVNGISYVTPNIIKSKSVYDATVARCFGGQAPSTANNTCTAVNSAPVCKSINRGRMYGGKWPLISTFALYANQGVQMCTGNGAGTSITADCMTAACYKKRAFDGSPYTCYCPIVSIGPGIRYALGYPRDKHPQGINCTQPDGFAVSGA</sequence>